<dbReference type="PANTHER" id="PTHR21600:SF83">
    <property type="entry name" value="PSEUDOURIDYLATE SYNTHASE RPUSD4, MITOCHONDRIAL"/>
    <property type="match status" value="1"/>
</dbReference>
<dbReference type="FunFam" id="3.30.2350.10:FF:000015">
    <property type="entry name" value="Mitochondrial RNA pseudouridine synthase RPUSD4"/>
    <property type="match status" value="1"/>
</dbReference>
<dbReference type="Proteomes" id="UP001142489">
    <property type="component" value="Unassembled WGS sequence"/>
</dbReference>
<proteinExistence type="inferred from homology"/>
<comment type="similarity">
    <text evidence="4">Belongs to the pseudouridine synthase RluA family.</text>
</comment>
<dbReference type="InterPro" id="IPR020103">
    <property type="entry name" value="PsdUridine_synth_cat_dom_sf"/>
</dbReference>
<keyword evidence="7" id="KW-0413">Isomerase</keyword>
<organism evidence="12 13">
    <name type="scientific">Phrynocephalus forsythii</name>
    <dbReference type="NCBI Taxonomy" id="171643"/>
    <lineage>
        <taxon>Eukaryota</taxon>
        <taxon>Metazoa</taxon>
        <taxon>Chordata</taxon>
        <taxon>Craniata</taxon>
        <taxon>Vertebrata</taxon>
        <taxon>Euteleostomi</taxon>
        <taxon>Lepidosauria</taxon>
        <taxon>Squamata</taxon>
        <taxon>Bifurcata</taxon>
        <taxon>Unidentata</taxon>
        <taxon>Episquamata</taxon>
        <taxon>Toxicofera</taxon>
        <taxon>Iguania</taxon>
        <taxon>Acrodonta</taxon>
        <taxon>Agamidae</taxon>
        <taxon>Agaminae</taxon>
        <taxon>Phrynocephalus</taxon>
    </lineage>
</organism>
<evidence type="ECO:0000256" key="9">
    <source>
        <dbReference type="ARBA" id="ARBA00039953"/>
    </source>
</evidence>
<comment type="subcellular location">
    <subcellularLocation>
        <location evidence="3">Mitochondrion</location>
    </subcellularLocation>
</comment>
<gene>
    <name evidence="12" type="ORF">JRQ81_010887</name>
</gene>
<sequence length="363" mass="40956">MAAWKALPHRLVAFAGGPAPRAFSLSCASATPLTAEQLVKKIRTERQQQQEKPQDEVPEDPVKKRVRQLKQFTQQLQRVHPNVLAKALKRGMVFQNTDIVVINKPYGIPVHGGPKVKTCITDVLPILAKKLFGMKAEPLHLCHRLDKETTGLMVLARNEDVAQQIHEFFRTRKVEKTYWAVCVGKPEPAEGLVDIPIVEKEVESGQHHFKMTLAPKYRISPENGKMSKIRQDRDAEIAVTRYRTLSNWSSGSLVELQPITGVKHQLRVHLAFGLGCPILGDHKYSHWNKLAPQKLPPSALKKLGLVQAKARHLPLHLHACKLILPNLHGSEEKKISLVCKPPHFFNLAVERLKLEKPQLEEES</sequence>
<evidence type="ECO:0000256" key="4">
    <source>
        <dbReference type="ARBA" id="ARBA00010876"/>
    </source>
</evidence>
<keyword evidence="6" id="KW-0496">Mitochondrion</keyword>
<evidence type="ECO:0000256" key="6">
    <source>
        <dbReference type="ARBA" id="ARBA00023128"/>
    </source>
</evidence>
<dbReference type="OrthoDB" id="428658at2759"/>
<name>A0A9Q1AQV3_9SAUR</name>
<dbReference type="Gene3D" id="3.30.2350.10">
    <property type="entry name" value="Pseudouridine synthase"/>
    <property type="match status" value="1"/>
</dbReference>
<dbReference type="SUPFAM" id="SSF55120">
    <property type="entry name" value="Pseudouridine synthase"/>
    <property type="match status" value="1"/>
</dbReference>
<dbReference type="CDD" id="cd02869">
    <property type="entry name" value="PseudoU_synth_RluA_like"/>
    <property type="match status" value="1"/>
</dbReference>
<dbReference type="GO" id="GO:0005739">
    <property type="term" value="C:mitochondrion"/>
    <property type="evidence" value="ECO:0007669"/>
    <property type="project" value="UniProtKB-SubCell"/>
</dbReference>
<dbReference type="GO" id="GO:0009982">
    <property type="term" value="F:pseudouridine synthase activity"/>
    <property type="evidence" value="ECO:0007669"/>
    <property type="project" value="InterPro"/>
</dbReference>
<evidence type="ECO:0000313" key="13">
    <source>
        <dbReference type="Proteomes" id="UP001142489"/>
    </source>
</evidence>
<evidence type="ECO:0000256" key="1">
    <source>
        <dbReference type="ARBA" id="ARBA00001166"/>
    </source>
</evidence>
<dbReference type="InterPro" id="IPR050188">
    <property type="entry name" value="RluA_PseudoU_synthase"/>
</dbReference>
<dbReference type="InterPro" id="IPR006224">
    <property type="entry name" value="PsdUridine_synth_RluA-like_CS"/>
</dbReference>
<keyword evidence="13" id="KW-1185">Reference proteome</keyword>
<dbReference type="InterPro" id="IPR006145">
    <property type="entry name" value="PsdUridine_synth_RsuA/RluA"/>
</dbReference>
<evidence type="ECO:0000256" key="3">
    <source>
        <dbReference type="ARBA" id="ARBA00004173"/>
    </source>
</evidence>
<accession>A0A9Q1AQV3</accession>
<dbReference type="Pfam" id="PF00849">
    <property type="entry name" value="PseudoU_synth_2"/>
    <property type="match status" value="1"/>
</dbReference>
<comment type="catalytic activity">
    <reaction evidence="2">
        <text>uridine in 5S rRNA = pseudouridine in 5S rRNA</text>
        <dbReference type="Rhea" id="RHEA:47036"/>
        <dbReference type="Rhea" id="RHEA-COMP:11730"/>
        <dbReference type="Rhea" id="RHEA-COMP:11731"/>
        <dbReference type="ChEBI" id="CHEBI:65314"/>
        <dbReference type="ChEBI" id="CHEBI:65315"/>
    </reaction>
</comment>
<evidence type="ECO:0000256" key="5">
    <source>
        <dbReference type="ARBA" id="ARBA00022946"/>
    </source>
</evidence>
<evidence type="ECO:0000256" key="7">
    <source>
        <dbReference type="ARBA" id="ARBA00023235"/>
    </source>
</evidence>
<dbReference type="EMBL" id="JAPFRF010000022">
    <property type="protein sequence ID" value="KAJ7305074.1"/>
    <property type="molecule type" value="Genomic_DNA"/>
</dbReference>
<feature type="domain" description="Pseudouridine synthase RsuA/RluA-like" evidence="11">
    <location>
        <begin position="98"/>
        <end position="271"/>
    </location>
</feature>
<evidence type="ECO:0000313" key="12">
    <source>
        <dbReference type="EMBL" id="KAJ7305074.1"/>
    </source>
</evidence>
<dbReference type="GO" id="GO:0001522">
    <property type="term" value="P:pseudouridine synthesis"/>
    <property type="evidence" value="ECO:0007669"/>
    <property type="project" value="InterPro"/>
</dbReference>
<comment type="caution">
    <text evidence="12">The sequence shown here is derived from an EMBL/GenBank/DDBJ whole genome shotgun (WGS) entry which is preliminary data.</text>
</comment>
<dbReference type="PANTHER" id="PTHR21600">
    <property type="entry name" value="MITOCHONDRIAL RNA PSEUDOURIDINE SYNTHASE"/>
    <property type="match status" value="1"/>
</dbReference>
<comment type="catalytic activity">
    <reaction evidence="8">
        <text>a uridine in tRNA = a pseudouridine in tRNA</text>
        <dbReference type="Rhea" id="RHEA:54572"/>
        <dbReference type="Rhea" id="RHEA-COMP:13339"/>
        <dbReference type="Rhea" id="RHEA-COMP:13934"/>
        <dbReference type="ChEBI" id="CHEBI:65314"/>
        <dbReference type="ChEBI" id="CHEBI:65315"/>
    </reaction>
</comment>
<evidence type="ECO:0000259" key="11">
    <source>
        <dbReference type="Pfam" id="PF00849"/>
    </source>
</evidence>
<dbReference type="GO" id="GO:0003723">
    <property type="term" value="F:RNA binding"/>
    <property type="evidence" value="ECO:0007669"/>
    <property type="project" value="InterPro"/>
</dbReference>
<evidence type="ECO:0000256" key="8">
    <source>
        <dbReference type="ARBA" id="ARBA00036943"/>
    </source>
</evidence>
<evidence type="ECO:0000256" key="10">
    <source>
        <dbReference type="ARBA" id="ARBA00041563"/>
    </source>
</evidence>
<dbReference type="AlphaFoldDB" id="A0A9Q1AQV3"/>
<protein>
    <recommendedName>
        <fullName evidence="9">Pseudouridylate synthase RPUSD4, mitochondrial</fullName>
    </recommendedName>
    <alternativeName>
        <fullName evidence="10">RNA pseudouridylate synthase domain-containing protein 4</fullName>
    </alternativeName>
</protein>
<evidence type="ECO:0000256" key="2">
    <source>
        <dbReference type="ARBA" id="ARBA00001896"/>
    </source>
</evidence>
<reference evidence="12" key="1">
    <citation type="journal article" date="2023" name="DNA Res.">
        <title>Chromosome-level genome assembly of Phrynocephalus forsythii using third-generation DNA sequencing and Hi-C analysis.</title>
        <authorList>
            <person name="Qi Y."/>
            <person name="Zhao W."/>
            <person name="Zhao Y."/>
            <person name="Niu C."/>
            <person name="Cao S."/>
            <person name="Zhang Y."/>
        </authorList>
    </citation>
    <scope>NUCLEOTIDE SEQUENCE</scope>
    <source>
        <tissue evidence="12">Muscle</tissue>
    </source>
</reference>
<comment type="catalytic activity">
    <reaction evidence="1">
        <text>a uridine in mRNA = a pseudouridine in mRNA</text>
        <dbReference type="Rhea" id="RHEA:56644"/>
        <dbReference type="Rhea" id="RHEA-COMP:14658"/>
        <dbReference type="Rhea" id="RHEA-COMP:14659"/>
        <dbReference type="ChEBI" id="CHEBI:65314"/>
        <dbReference type="ChEBI" id="CHEBI:65315"/>
    </reaction>
</comment>
<keyword evidence="5" id="KW-0809">Transit peptide</keyword>
<dbReference type="PROSITE" id="PS01129">
    <property type="entry name" value="PSI_RLU"/>
    <property type="match status" value="1"/>
</dbReference>